<keyword evidence="3 6" id="KW-0378">Hydrolase</keyword>
<dbReference type="GO" id="GO:0005737">
    <property type="term" value="C:cytoplasm"/>
    <property type="evidence" value="ECO:0007669"/>
    <property type="project" value="UniProtKB-ARBA"/>
</dbReference>
<dbReference type="InterPro" id="IPR033556">
    <property type="entry name" value="PLA"/>
</dbReference>
<dbReference type="SUPFAM" id="SSF53474">
    <property type="entry name" value="alpha/beta-Hydrolases"/>
    <property type="match status" value="2"/>
</dbReference>
<evidence type="ECO:0000256" key="7">
    <source>
        <dbReference type="SAM" id="MobiDB-lite"/>
    </source>
</evidence>
<feature type="region of interest" description="Disordered" evidence="7">
    <location>
        <begin position="438"/>
        <end position="470"/>
    </location>
</feature>
<dbReference type="GO" id="GO:0008970">
    <property type="term" value="F:phospholipase A1 activity"/>
    <property type="evidence" value="ECO:0007669"/>
    <property type="project" value="UniProtKB-UniRule"/>
</dbReference>
<comment type="function">
    <text evidence="1 6">Acylhydrolase that catalyzes the hydrolysis of phospholipids at the sn-1 position.</text>
</comment>
<accession>A0AAQ3UQR9</accession>
<dbReference type="CDD" id="cd00519">
    <property type="entry name" value="Lipase_3"/>
    <property type="match status" value="2"/>
</dbReference>
<evidence type="ECO:0000259" key="8">
    <source>
        <dbReference type="Pfam" id="PF01764"/>
    </source>
</evidence>
<feature type="domain" description="Fungal lipase-type" evidence="8">
    <location>
        <begin position="616"/>
        <end position="786"/>
    </location>
</feature>
<keyword evidence="10" id="KW-1185">Reference proteome</keyword>
<dbReference type="InterPro" id="IPR029058">
    <property type="entry name" value="AB_hydrolase_fold"/>
</dbReference>
<dbReference type="FunFam" id="3.40.50.1820:FF:000065">
    <property type="entry name" value="Phospholipase A1-II 3"/>
    <property type="match status" value="2"/>
</dbReference>
<dbReference type="PANTHER" id="PTHR31828">
    <property type="entry name" value="PHOSPHOLIPASE A1-IIGAMMA"/>
    <property type="match status" value="1"/>
</dbReference>
<feature type="domain" description="Fungal lipase-type" evidence="8">
    <location>
        <begin position="120"/>
        <end position="287"/>
    </location>
</feature>
<evidence type="ECO:0000256" key="2">
    <source>
        <dbReference type="ARBA" id="ARBA00010701"/>
    </source>
</evidence>
<gene>
    <name evidence="9" type="ORF">U9M48_041578</name>
</gene>
<evidence type="ECO:0000256" key="3">
    <source>
        <dbReference type="ARBA" id="ARBA00022801"/>
    </source>
</evidence>
<dbReference type="GO" id="GO:0016042">
    <property type="term" value="P:lipid catabolic process"/>
    <property type="evidence" value="ECO:0007669"/>
    <property type="project" value="UniProtKB-UniRule"/>
</dbReference>
<dbReference type="Proteomes" id="UP001341281">
    <property type="component" value="Chromosome 10"/>
</dbReference>
<evidence type="ECO:0000256" key="1">
    <source>
        <dbReference type="ARBA" id="ARBA00003523"/>
    </source>
</evidence>
<protein>
    <recommendedName>
        <fullName evidence="6">Phospholipase A1</fullName>
        <ecNumber evidence="6">3.1.1.-</ecNumber>
    </recommendedName>
</protein>
<proteinExistence type="inferred from homology"/>
<dbReference type="AlphaFoldDB" id="A0AAQ3UQR9"/>
<dbReference type="Gene3D" id="3.40.50.1820">
    <property type="entry name" value="alpha/beta hydrolase"/>
    <property type="match status" value="2"/>
</dbReference>
<keyword evidence="4 6" id="KW-0442">Lipid degradation</keyword>
<evidence type="ECO:0000313" key="9">
    <source>
        <dbReference type="EMBL" id="WVZ95869.1"/>
    </source>
</evidence>
<comment type="similarity">
    <text evidence="2 6">Belongs to the AB hydrolase superfamily. Lipase family.</text>
</comment>
<dbReference type="Pfam" id="PF01764">
    <property type="entry name" value="Lipase_3"/>
    <property type="match status" value="2"/>
</dbReference>
<evidence type="ECO:0000256" key="4">
    <source>
        <dbReference type="ARBA" id="ARBA00022963"/>
    </source>
</evidence>
<evidence type="ECO:0000313" key="10">
    <source>
        <dbReference type="Proteomes" id="UP001341281"/>
    </source>
</evidence>
<evidence type="ECO:0000256" key="5">
    <source>
        <dbReference type="ARBA" id="ARBA00023098"/>
    </source>
</evidence>
<dbReference type="PANTHER" id="PTHR31828:SF53">
    <property type="entry name" value="PHOSPHOLIPASE A1"/>
    <property type="match status" value="1"/>
</dbReference>
<keyword evidence="5 6" id="KW-0443">Lipid metabolism</keyword>
<dbReference type="EC" id="3.1.1.-" evidence="6"/>
<dbReference type="EMBL" id="CP144754">
    <property type="protein sequence ID" value="WVZ95869.1"/>
    <property type="molecule type" value="Genomic_DNA"/>
</dbReference>
<reference evidence="9 10" key="1">
    <citation type="submission" date="2024-02" db="EMBL/GenBank/DDBJ databases">
        <title>High-quality chromosome-scale genome assembly of Pensacola bahiagrass (Paspalum notatum Flugge var. saurae).</title>
        <authorList>
            <person name="Vega J.M."/>
            <person name="Podio M."/>
            <person name="Orjuela J."/>
            <person name="Siena L.A."/>
            <person name="Pessino S.C."/>
            <person name="Combes M.C."/>
            <person name="Mariac C."/>
            <person name="Albertini E."/>
            <person name="Pupilli F."/>
            <person name="Ortiz J.P.A."/>
            <person name="Leblanc O."/>
        </authorList>
    </citation>
    <scope>NUCLEOTIDE SEQUENCE [LARGE SCALE GENOMIC DNA]</scope>
    <source>
        <strain evidence="9">R1</strain>
        <tissue evidence="9">Leaf</tissue>
    </source>
</reference>
<evidence type="ECO:0000256" key="6">
    <source>
        <dbReference type="RuleBase" id="RU367093"/>
    </source>
</evidence>
<sequence>MAASAGSIAKKWRDLQGENSWNDLLDPLDLDLRESVISYGELVQATGDGFDKETQGCLYGYTDLLTRTGVAAAGHYTVTKFVYATEKTPIFHLFPESAWIGFVAVATDEGAAALGRRDIVVAWRGTLTNKEIDNDVAIWLVPATPVLGGAAEAFPDAKVHRGFLNLYTSSNADSKLNKLSARDQVLMEVGRLVEMYKDEPACSITVTGHSLGASLAMLNAVDIAANGWNTPVTSSSSLQPPCPVTAIVFACPRTGNDSFKSAFDSFRDLRALHVRNAIDIVPDYPSEDRGYVDMGVLLNIDTTLSPYLKDPKNTAHNLECYLHGRHRGFKLVVNRNVALVNKDADALKDGYPVPAQWWALQTSFMLMNAPGKWELKDFNEIAKNAIDDVPKIPPECLGYVDMGVPLLINTTLSPYLNDDPENTKHNLDRVLPARRGWGAGQRHRRVQAGGEPQRGSCEQGRRSTRSRMATRCRRTAMAALPENGSIAKRWRELHGKDSWNGLLDPLDLDLRRSIISYGELAQATYDTFNTERRSPHAGASMFGYEDLLTSSGVAAAGHYEVTKFIYATSGLPLPESFLLLPLPALKDAWSRESNFMGYVAVATDEGAAALGRRDIVVAWRGTVKGLEWVNDLSFAAVPAAPVLGSAARANPLAVVHAGFLSLYTSSDAGSKFNQTSARDQVLAEVRRLVELYKDEETSITVTGHSLGAAVSILNAVDLVANGVNAPPPPVDGGSSPPKPPCPVTAIVFACPHAGDRFFRAAFSSFKDLRALHVKNLGDVVPAYPPVGYVDVAVALPINTSRSPFLKWPGTVLTLHNLECYLHGVAGEQGGAGGFELEVERDVALVNKRVDALTDEHPVPESWWVIQNKGMVKSDEEQRWVLKDFKQI</sequence>
<organism evidence="9 10">
    <name type="scientific">Paspalum notatum var. saurae</name>
    <dbReference type="NCBI Taxonomy" id="547442"/>
    <lineage>
        <taxon>Eukaryota</taxon>
        <taxon>Viridiplantae</taxon>
        <taxon>Streptophyta</taxon>
        <taxon>Embryophyta</taxon>
        <taxon>Tracheophyta</taxon>
        <taxon>Spermatophyta</taxon>
        <taxon>Magnoliopsida</taxon>
        <taxon>Liliopsida</taxon>
        <taxon>Poales</taxon>
        <taxon>Poaceae</taxon>
        <taxon>PACMAD clade</taxon>
        <taxon>Panicoideae</taxon>
        <taxon>Andropogonodae</taxon>
        <taxon>Paspaleae</taxon>
        <taxon>Paspalinae</taxon>
        <taxon>Paspalum</taxon>
    </lineage>
</organism>
<dbReference type="InterPro" id="IPR002921">
    <property type="entry name" value="Fungal_lipase-type"/>
</dbReference>
<name>A0AAQ3UQR9_PASNO</name>